<name>A0A2H0UMT6_9BACT</name>
<dbReference type="InterPro" id="IPR023214">
    <property type="entry name" value="HAD_sf"/>
</dbReference>
<evidence type="ECO:0000256" key="1">
    <source>
        <dbReference type="SAM" id="Coils"/>
    </source>
</evidence>
<gene>
    <name evidence="2" type="ORF">COU10_03085</name>
</gene>
<organism evidence="2 3">
    <name type="scientific">Candidatus Harrisonbacteria bacterium CG10_big_fil_rev_8_21_14_0_10_45_28</name>
    <dbReference type="NCBI Taxonomy" id="1974586"/>
    <lineage>
        <taxon>Bacteria</taxon>
        <taxon>Candidatus Harrisoniibacteriota</taxon>
    </lineage>
</organism>
<evidence type="ECO:0000313" key="2">
    <source>
        <dbReference type="EMBL" id="PIR87724.1"/>
    </source>
</evidence>
<sequence length="187" mass="22223">MTKYIFDFDDVLFFNTGKFKKHMYKCFEDVGVDYETVKKYYKIEKEKGWTLYNLVASVLEGENITIVSKEELAEKVMKECENFTNEELTEKIKQLEVKNCYMVTHGVKEYQLEKVSRTNLVLLFTEIFVVQDTKKGPVEMICERFKDDEVVFVDDKEKRFADLDFEKYPNLRKVLYIGPESIGEIFQ</sequence>
<feature type="coiled-coil region" evidence="1">
    <location>
        <begin position="66"/>
        <end position="98"/>
    </location>
</feature>
<accession>A0A2H0UMT6</accession>
<dbReference type="SUPFAM" id="SSF56784">
    <property type="entry name" value="HAD-like"/>
    <property type="match status" value="1"/>
</dbReference>
<dbReference type="Gene3D" id="3.40.50.1000">
    <property type="entry name" value="HAD superfamily/HAD-like"/>
    <property type="match status" value="1"/>
</dbReference>
<evidence type="ECO:0008006" key="4">
    <source>
        <dbReference type="Google" id="ProtNLM"/>
    </source>
</evidence>
<evidence type="ECO:0000313" key="3">
    <source>
        <dbReference type="Proteomes" id="UP000230903"/>
    </source>
</evidence>
<reference evidence="3" key="1">
    <citation type="submission" date="2017-09" db="EMBL/GenBank/DDBJ databases">
        <title>Depth-based differentiation of microbial function through sediment-hosted aquifers and enrichment of novel symbionts in the deep terrestrial subsurface.</title>
        <authorList>
            <person name="Probst A.J."/>
            <person name="Ladd B."/>
            <person name="Jarett J.K."/>
            <person name="Geller-Mcgrath D.E."/>
            <person name="Sieber C.M.K."/>
            <person name="Emerson J.B."/>
            <person name="Anantharaman K."/>
            <person name="Thomas B.C."/>
            <person name="Malmstrom R."/>
            <person name="Stieglmeier M."/>
            <person name="Klingl A."/>
            <person name="Woyke T."/>
            <person name="Ryan C.M."/>
            <person name="Banfield J.F."/>
        </authorList>
    </citation>
    <scope>NUCLEOTIDE SEQUENCE [LARGE SCALE GENOMIC DNA]</scope>
</reference>
<protein>
    <recommendedName>
        <fullName evidence="4">Haloacid dehalogenase</fullName>
    </recommendedName>
</protein>
<keyword evidence="1" id="KW-0175">Coiled coil</keyword>
<dbReference type="Proteomes" id="UP000230903">
    <property type="component" value="Unassembled WGS sequence"/>
</dbReference>
<comment type="caution">
    <text evidence="2">The sequence shown here is derived from an EMBL/GenBank/DDBJ whole genome shotgun (WGS) entry which is preliminary data.</text>
</comment>
<dbReference type="InterPro" id="IPR036412">
    <property type="entry name" value="HAD-like_sf"/>
</dbReference>
<dbReference type="EMBL" id="PFBC01000050">
    <property type="protein sequence ID" value="PIR87724.1"/>
    <property type="molecule type" value="Genomic_DNA"/>
</dbReference>
<dbReference type="AlphaFoldDB" id="A0A2H0UMT6"/>
<proteinExistence type="predicted"/>